<feature type="domain" description="CW-type" evidence="10">
    <location>
        <begin position="1"/>
        <end position="53"/>
    </location>
</feature>
<dbReference type="OrthoDB" id="10072024at2759"/>
<organism evidence="11 12">
    <name type="scientific">Genlisea aurea</name>
    <dbReference type="NCBI Taxonomy" id="192259"/>
    <lineage>
        <taxon>Eukaryota</taxon>
        <taxon>Viridiplantae</taxon>
        <taxon>Streptophyta</taxon>
        <taxon>Embryophyta</taxon>
        <taxon>Tracheophyta</taxon>
        <taxon>Spermatophyta</taxon>
        <taxon>Magnoliopsida</taxon>
        <taxon>eudicotyledons</taxon>
        <taxon>Gunneridae</taxon>
        <taxon>Pentapetalae</taxon>
        <taxon>asterids</taxon>
        <taxon>lamiids</taxon>
        <taxon>Lamiales</taxon>
        <taxon>Lentibulariaceae</taxon>
        <taxon>Genlisea</taxon>
    </lineage>
</organism>
<dbReference type="InterPro" id="IPR001739">
    <property type="entry name" value="Methyl_CpG_DNA-bd"/>
</dbReference>
<reference evidence="11 12" key="1">
    <citation type="journal article" date="2013" name="BMC Genomics">
        <title>The miniature genome of a carnivorous plant Genlisea aurea contains a low number of genes and short non-coding sequences.</title>
        <authorList>
            <person name="Leushkin E.V."/>
            <person name="Sutormin R.A."/>
            <person name="Nabieva E.R."/>
            <person name="Penin A.A."/>
            <person name="Kondrashov A.S."/>
            <person name="Logacheva M.D."/>
        </authorList>
    </citation>
    <scope>NUCLEOTIDE SEQUENCE [LARGE SCALE GENOMIC DNA]</scope>
</reference>
<dbReference type="Proteomes" id="UP000015453">
    <property type="component" value="Unassembled WGS sequence"/>
</dbReference>
<name>S8D393_9LAMI</name>
<feature type="non-terminal residue" evidence="11">
    <location>
        <position position="1"/>
    </location>
</feature>
<proteinExistence type="predicted"/>
<evidence type="ECO:0000256" key="8">
    <source>
        <dbReference type="ARBA" id="ARBA00023242"/>
    </source>
</evidence>
<keyword evidence="2" id="KW-0479">Metal-binding</keyword>
<dbReference type="PANTHER" id="PTHR12396:SF10">
    <property type="entry name" value="METHYL-CPG-BINDING DOMAIN-CONTAINING PROTEIN 1-RELATED"/>
    <property type="match status" value="1"/>
</dbReference>
<evidence type="ECO:0000256" key="2">
    <source>
        <dbReference type="ARBA" id="ARBA00022723"/>
    </source>
</evidence>
<evidence type="ECO:0000256" key="1">
    <source>
        <dbReference type="ARBA" id="ARBA00004123"/>
    </source>
</evidence>
<keyword evidence="12" id="KW-1185">Reference proteome</keyword>
<keyword evidence="3" id="KW-0863">Zinc-finger</keyword>
<keyword evidence="7" id="KW-0804">Transcription</keyword>
<feature type="domain" description="MBD" evidence="9">
    <location>
        <begin position="59"/>
        <end position="130"/>
    </location>
</feature>
<evidence type="ECO:0000259" key="9">
    <source>
        <dbReference type="PROSITE" id="PS50982"/>
    </source>
</evidence>
<keyword evidence="4" id="KW-0862">Zinc</keyword>
<evidence type="ECO:0000259" key="10">
    <source>
        <dbReference type="PROSITE" id="PS51050"/>
    </source>
</evidence>
<evidence type="ECO:0000256" key="3">
    <source>
        <dbReference type="ARBA" id="ARBA00022771"/>
    </source>
</evidence>
<dbReference type="GO" id="GO:0005634">
    <property type="term" value="C:nucleus"/>
    <property type="evidence" value="ECO:0007669"/>
    <property type="project" value="UniProtKB-SubCell"/>
</dbReference>
<evidence type="ECO:0000313" key="11">
    <source>
        <dbReference type="EMBL" id="EPS71856.1"/>
    </source>
</evidence>
<protein>
    <recommendedName>
        <fullName evidence="13">CW-type domain-containing protein</fullName>
    </recommendedName>
</protein>
<dbReference type="SMART" id="SM00391">
    <property type="entry name" value="MBD"/>
    <property type="match status" value="1"/>
</dbReference>
<dbReference type="Gene3D" id="3.30.890.10">
    <property type="entry name" value="Methyl-cpg-binding Protein 2, Chain A"/>
    <property type="match status" value="1"/>
</dbReference>
<evidence type="ECO:0000256" key="4">
    <source>
        <dbReference type="ARBA" id="ARBA00022833"/>
    </source>
</evidence>
<feature type="non-terminal residue" evidence="11">
    <location>
        <position position="133"/>
    </location>
</feature>
<gene>
    <name evidence="11" type="ORF">M569_02904</name>
</gene>
<dbReference type="SUPFAM" id="SSF54171">
    <property type="entry name" value="DNA-binding domain"/>
    <property type="match status" value="1"/>
</dbReference>
<keyword evidence="8" id="KW-0539">Nucleus</keyword>
<evidence type="ECO:0000313" key="12">
    <source>
        <dbReference type="Proteomes" id="UP000015453"/>
    </source>
</evidence>
<comment type="caution">
    <text evidence="11">The sequence shown here is derived from an EMBL/GenBank/DDBJ whole genome shotgun (WGS) entry which is preliminary data.</text>
</comment>
<dbReference type="GO" id="GO:0003677">
    <property type="term" value="F:DNA binding"/>
    <property type="evidence" value="ECO:0007669"/>
    <property type="project" value="UniProtKB-KW"/>
</dbReference>
<dbReference type="PANTHER" id="PTHR12396">
    <property type="entry name" value="METHYL-CPG BINDING PROTEIN, MBD"/>
    <property type="match status" value="1"/>
</dbReference>
<evidence type="ECO:0000256" key="6">
    <source>
        <dbReference type="ARBA" id="ARBA00023125"/>
    </source>
</evidence>
<keyword evidence="5" id="KW-0805">Transcription regulation</keyword>
<dbReference type="GO" id="GO:0008270">
    <property type="term" value="F:zinc ion binding"/>
    <property type="evidence" value="ECO:0007669"/>
    <property type="project" value="UniProtKB-KW"/>
</dbReference>
<dbReference type="Pfam" id="PF07496">
    <property type="entry name" value="zf-CW"/>
    <property type="match status" value="1"/>
</dbReference>
<evidence type="ECO:0000256" key="7">
    <source>
        <dbReference type="ARBA" id="ARBA00023163"/>
    </source>
</evidence>
<comment type="subcellular location">
    <subcellularLocation>
        <location evidence="1">Nucleus</location>
    </subcellularLocation>
</comment>
<accession>S8D393</accession>
<dbReference type="EMBL" id="AUSU01001089">
    <property type="protein sequence ID" value="EPS71856.1"/>
    <property type="molecule type" value="Genomic_DNA"/>
</dbReference>
<dbReference type="PROSITE" id="PS50982">
    <property type="entry name" value="MBD"/>
    <property type="match status" value="1"/>
</dbReference>
<dbReference type="PROSITE" id="PS51050">
    <property type="entry name" value="ZF_CW"/>
    <property type="match status" value="1"/>
</dbReference>
<evidence type="ECO:0000256" key="5">
    <source>
        <dbReference type="ARBA" id="ARBA00023015"/>
    </source>
</evidence>
<dbReference type="InterPro" id="IPR016177">
    <property type="entry name" value="DNA-bd_dom_sf"/>
</dbReference>
<evidence type="ECO:0008006" key="13">
    <source>
        <dbReference type="Google" id="ProtNLM"/>
    </source>
</evidence>
<dbReference type="InterPro" id="IPR011124">
    <property type="entry name" value="Znf_CW"/>
</dbReference>
<keyword evidence="6" id="KW-0238">DNA-binding</keyword>
<sequence>VDIWSAQCSECFKWRVIPEKGDYEEMRCNLVEHPFACNRLPEGSCDVPPDIEINNERVWMIDKPGIPTPPRGFERNVFLRKGCARCDCNYTTPCGKNLRANADVAAFLKTNPEEYGHLKGEDFSFSVPKILLE</sequence>
<dbReference type="Pfam" id="PF01429">
    <property type="entry name" value="MBD"/>
    <property type="match status" value="1"/>
</dbReference>
<dbReference type="AlphaFoldDB" id="S8D393"/>